<organism evidence="1 2">
    <name type="scientific">Armillaria gallica</name>
    <name type="common">Bulbous honey fungus</name>
    <name type="synonym">Armillaria bulbosa</name>
    <dbReference type="NCBI Taxonomy" id="47427"/>
    <lineage>
        <taxon>Eukaryota</taxon>
        <taxon>Fungi</taxon>
        <taxon>Dikarya</taxon>
        <taxon>Basidiomycota</taxon>
        <taxon>Agaricomycotina</taxon>
        <taxon>Agaricomycetes</taxon>
        <taxon>Agaricomycetidae</taxon>
        <taxon>Agaricales</taxon>
        <taxon>Marasmiineae</taxon>
        <taxon>Physalacriaceae</taxon>
        <taxon>Armillaria</taxon>
    </lineage>
</organism>
<gene>
    <name evidence="1" type="ORF">ARMGADRAFT_1090085</name>
</gene>
<name>A0A2H3CMN4_ARMGA</name>
<proteinExistence type="predicted"/>
<dbReference type="EMBL" id="KZ293714">
    <property type="protein sequence ID" value="PBK82634.1"/>
    <property type="molecule type" value="Genomic_DNA"/>
</dbReference>
<evidence type="ECO:0000313" key="2">
    <source>
        <dbReference type="Proteomes" id="UP000217790"/>
    </source>
</evidence>
<evidence type="ECO:0008006" key="3">
    <source>
        <dbReference type="Google" id="ProtNLM"/>
    </source>
</evidence>
<protein>
    <recommendedName>
        <fullName evidence="3">Ubiquitin-like protease family profile domain-containing protein</fullName>
    </recommendedName>
</protein>
<dbReference type="InParanoid" id="A0A2H3CMN4"/>
<reference evidence="2" key="1">
    <citation type="journal article" date="2017" name="Nat. Ecol. Evol.">
        <title>Genome expansion and lineage-specific genetic innovations in the forest pathogenic fungi Armillaria.</title>
        <authorList>
            <person name="Sipos G."/>
            <person name="Prasanna A.N."/>
            <person name="Walter M.C."/>
            <person name="O'Connor E."/>
            <person name="Balint B."/>
            <person name="Krizsan K."/>
            <person name="Kiss B."/>
            <person name="Hess J."/>
            <person name="Varga T."/>
            <person name="Slot J."/>
            <person name="Riley R."/>
            <person name="Boka B."/>
            <person name="Rigling D."/>
            <person name="Barry K."/>
            <person name="Lee J."/>
            <person name="Mihaltcheva S."/>
            <person name="LaButti K."/>
            <person name="Lipzen A."/>
            <person name="Waldron R."/>
            <person name="Moloney N.M."/>
            <person name="Sperisen C."/>
            <person name="Kredics L."/>
            <person name="Vagvoelgyi C."/>
            <person name="Patrignani A."/>
            <person name="Fitzpatrick D."/>
            <person name="Nagy I."/>
            <person name="Doyle S."/>
            <person name="Anderson J.B."/>
            <person name="Grigoriev I.V."/>
            <person name="Gueldener U."/>
            <person name="Muensterkoetter M."/>
            <person name="Nagy L.G."/>
        </authorList>
    </citation>
    <scope>NUCLEOTIDE SEQUENCE [LARGE SCALE GENOMIC DNA]</scope>
    <source>
        <strain evidence="2">Ar21-2</strain>
    </source>
</reference>
<dbReference type="Proteomes" id="UP000217790">
    <property type="component" value="Unassembled WGS sequence"/>
</dbReference>
<accession>A0A2H3CMN4</accession>
<dbReference type="AlphaFoldDB" id="A0A2H3CMN4"/>
<sequence>MNTNVNLGGGEALFALIPASGISEALTVNVSNNAVMDVNKAEALLSSNPVISMSQQSALKVNNPDAMDCDNEMGVGTAKVEGTGPTYEKLYSSDPWTIEGWCTVWQEYFVMDKCERGLDGQCLILDTSDKQLCREHILTAEDLQPLMTSYTQPFSMNLIKTTFNLMIIARGQSRWFCIDISSEMLPVNVTKTFLGVVLHHIGNNYWVILMMNIHDKCIYLLDSVKHDGWQKQHGDIMKSYRAMSDKSADPKKKWEYRSFDPVPKYSSVNSSMFCALFAWLLITQTILSATDAPFWKSNITEAAFRLELIHFLKHVNTMP</sequence>
<evidence type="ECO:0000313" key="1">
    <source>
        <dbReference type="EMBL" id="PBK82634.1"/>
    </source>
</evidence>
<keyword evidence="2" id="KW-1185">Reference proteome</keyword>